<reference evidence="2" key="1">
    <citation type="submission" date="2022-11" db="UniProtKB">
        <authorList>
            <consortium name="WormBaseParasite"/>
        </authorList>
    </citation>
    <scope>IDENTIFICATION</scope>
</reference>
<dbReference type="AlphaFoldDB" id="A0A915I0J6"/>
<dbReference type="WBParaSite" id="nRc.2.0.1.t07651-RA">
    <property type="protein sequence ID" value="nRc.2.0.1.t07651-RA"/>
    <property type="gene ID" value="nRc.2.0.1.g07651"/>
</dbReference>
<sequence>MYSWMSQYDVQFERLSTTPTLGSSVELNNLSVSSLASSNAACNIWRLVVGETTNWPGSRLNTETTFCWSEPAAAAPSCKTAARPPPLQGVNAEPQGILARLVLGLSDRTEGQKRSKVKNPKLICILVKREIEGSKINAYYYYCVTKY</sequence>
<organism evidence="1 2">
    <name type="scientific">Romanomermis culicivorax</name>
    <name type="common">Nematode worm</name>
    <dbReference type="NCBI Taxonomy" id="13658"/>
    <lineage>
        <taxon>Eukaryota</taxon>
        <taxon>Metazoa</taxon>
        <taxon>Ecdysozoa</taxon>
        <taxon>Nematoda</taxon>
        <taxon>Enoplea</taxon>
        <taxon>Dorylaimia</taxon>
        <taxon>Mermithida</taxon>
        <taxon>Mermithoidea</taxon>
        <taxon>Mermithidae</taxon>
        <taxon>Romanomermis</taxon>
    </lineage>
</organism>
<accession>A0A915I0J6</accession>
<proteinExistence type="predicted"/>
<evidence type="ECO:0000313" key="1">
    <source>
        <dbReference type="Proteomes" id="UP000887565"/>
    </source>
</evidence>
<protein>
    <submittedName>
        <fullName evidence="2">Uncharacterized protein</fullName>
    </submittedName>
</protein>
<keyword evidence="1" id="KW-1185">Reference proteome</keyword>
<evidence type="ECO:0000313" key="2">
    <source>
        <dbReference type="WBParaSite" id="nRc.2.0.1.t07651-RA"/>
    </source>
</evidence>
<name>A0A915I0J6_ROMCU</name>
<dbReference type="Proteomes" id="UP000887565">
    <property type="component" value="Unplaced"/>
</dbReference>